<name>A0A437JWD8_9BURK</name>
<dbReference type="Gene3D" id="3.40.50.720">
    <property type="entry name" value="NAD(P)-binding Rossmann-like Domain"/>
    <property type="match status" value="1"/>
</dbReference>
<dbReference type="PANTHER" id="PTHR13812">
    <property type="entry name" value="KETIMINE REDUCTASE MU-CRYSTALLIN"/>
    <property type="match status" value="1"/>
</dbReference>
<dbReference type="OrthoDB" id="5293744at2"/>
<gene>
    <name evidence="2" type="ORF">ENE75_12175</name>
</gene>
<organism evidence="2 3">
    <name type="scientific">Rubrivivax albus</name>
    <dbReference type="NCBI Taxonomy" id="2499835"/>
    <lineage>
        <taxon>Bacteria</taxon>
        <taxon>Pseudomonadati</taxon>
        <taxon>Pseudomonadota</taxon>
        <taxon>Betaproteobacteria</taxon>
        <taxon>Burkholderiales</taxon>
        <taxon>Sphaerotilaceae</taxon>
        <taxon>Rubrivivax</taxon>
    </lineage>
</organism>
<dbReference type="RefSeq" id="WP_128198570.1">
    <property type="nucleotide sequence ID" value="NZ_SACT01000003.1"/>
</dbReference>
<dbReference type="InterPro" id="IPR036291">
    <property type="entry name" value="NAD(P)-bd_dom_sf"/>
</dbReference>
<evidence type="ECO:0000313" key="2">
    <source>
        <dbReference type="EMBL" id="RVT51569.1"/>
    </source>
</evidence>
<reference evidence="2 3" key="1">
    <citation type="submission" date="2019-01" db="EMBL/GenBank/DDBJ databases">
        <authorList>
            <person name="Chen W.-M."/>
        </authorList>
    </citation>
    <scope>NUCLEOTIDE SEQUENCE [LARGE SCALE GENOMIC DNA]</scope>
    <source>
        <strain evidence="2 3">ICH-3</strain>
    </source>
</reference>
<dbReference type="GO" id="GO:0005737">
    <property type="term" value="C:cytoplasm"/>
    <property type="evidence" value="ECO:0007669"/>
    <property type="project" value="TreeGrafter"/>
</dbReference>
<dbReference type="FunFam" id="3.40.50.720:FF:000311">
    <property type="entry name" value="Ornithine cyclodeaminase"/>
    <property type="match status" value="1"/>
</dbReference>
<proteinExistence type="inferred from homology"/>
<dbReference type="Gene3D" id="3.30.1780.10">
    <property type="entry name" value="ornithine cyclodeaminase, domain 1"/>
    <property type="match status" value="1"/>
</dbReference>
<dbReference type="NCBIfam" id="NF004793">
    <property type="entry name" value="PRK06141.1"/>
    <property type="match status" value="1"/>
</dbReference>
<dbReference type="Proteomes" id="UP000288178">
    <property type="component" value="Unassembled WGS sequence"/>
</dbReference>
<dbReference type="InterPro" id="IPR023401">
    <property type="entry name" value="ODC_N"/>
</dbReference>
<dbReference type="Pfam" id="PF02423">
    <property type="entry name" value="OCD_Mu_crystall"/>
    <property type="match status" value="1"/>
</dbReference>
<dbReference type="GO" id="GO:0019752">
    <property type="term" value="P:carboxylic acid metabolic process"/>
    <property type="evidence" value="ECO:0007669"/>
    <property type="project" value="UniProtKB-ARBA"/>
</dbReference>
<comment type="similarity">
    <text evidence="1">Belongs to the ornithine cyclodeaminase/mu-crystallin family.</text>
</comment>
<sequence>MQVIDADTVARATPFERLVPALRELFASGAEVPPRQVLTLADPAGGAAVTSLVMSAWDPGRYYAVKVINIAPGNAERGLPGLHASVLLHDAITGVPLALMDGDAITTRRTAAASALAASWLAPADAREMLVVGAGRVAALLPAAYRAVRPIERVTVWARRPEAAEVLASRWRSDGFAVTVATDLANAARHALIVSCATLATAPVVRGAWLAPGSHLDLIGSFTPAMREADDACFRGASVWVDTEEALVKAGELLAPMASGAWRSADLRGTLAQLARGEVHGRSAADERTVFKSVGTALEDLAAAMLVQAAAG</sequence>
<dbReference type="SUPFAM" id="SSF51735">
    <property type="entry name" value="NAD(P)-binding Rossmann-fold domains"/>
    <property type="match status" value="1"/>
</dbReference>
<dbReference type="InterPro" id="IPR003462">
    <property type="entry name" value="ODC_Mu_crystall"/>
</dbReference>
<dbReference type="PANTHER" id="PTHR13812:SF19">
    <property type="entry name" value="KETIMINE REDUCTASE MU-CRYSTALLIN"/>
    <property type="match status" value="1"/>
</dbReference>
<accession>A0A437JWD8</accession>
<evidence type="ECO:0000256" key="1">
    <source>
        <dbReference type="ARBA" id="ARBA00008903"/>
    </source>
</evidence>
<dbReference type="EMBL" id="SACT01000003">
    <property type="protein sequence ID" value="RVT51569.1"/>
    <property type="molecule type" value="Genomic_DNA"/>
</dbReference>
<protein>
    <submittedName>
        <fullName evidence="2">Ornithine cyclodeaminase family protein</fullName>
    </submittedName>
</protein>
<dbReference type="PIRSF" id="PIRSF001439">
    <property type="entry name" value="CryM"/>
    <property type="match status" value="1"/>
</dbReference>
<dbReference type="GO" id="GO:0016491">
    <property type="term" value="F:oxidoreductase activity"/>
    <property type="evidence" value="ECO:0007669"/>
    <property type="project" value="UniProtKB-ARBA"/>
</dbReference>
<evidence type="ECO:0000313" key="3">
    <source>
        <dbReference type="Proteomes" id="UP000288178"/>
    </source>
</evidence>
<dbReference type="AlphaFoldDB" id="A0A437JWD8"/>
<keyword evidence="3" id="KW-1185">Reference proteome</keyword>
<comment type="caution">
    <text evidence="2">The sequence shown here is derived from an EMBL/GenBank/DDBJ whole genome shotgun (WGS) entry which is preliminary data.</text>
</comment>